<dbReference type="SUPFAM" id="SSF53790">
    <property type="entry name" value="Tetrapyrrole methylase"/>
    <property type="match status" value="1"/>
</dbReference>
<feature type="domain" description="Tetrapyrrole biosynthesis uroporphyrinogen III synthase" evidence="10">
    <location>
        <begin position="269"/>
        <end position="470"/>
    </location>
</feature>
<dbReference type="InterPro" id="IPR014777">
    <property type="entry name" value="4pyrrole_Mease_sub1"/>
</dbReference>
<dbReference type="CDD" id="cd11642">
    <property type="entry name" value="SUMT"/>
    <property type="match status" value="1"/>
</dbReference>
<dbReference type="InterPro" id="IPR006366">
    <property type="entry name" value="CobA/CysG_C"/>
</dbReference>
<keyword evidence="6" id="KW-0949">S-adenosyl-L-methionine</keyword>
<comment type="caution">
    <text evidence="11">The sequence shown here is derived from an EMBL/GenBank/DDBJ whole genome shotgun (WGS) entry which is preliminary data.</text>
</comment>
<dbReference type="GO" id="GO:0004852">
    <property type="term" value="F:uroporphyrinogen-III synthase activity"/>
    <property type="evidence" value="ECO:0007669"/>
    <property type="project" value="InterPro"/>
</dbReference>
<reference evidence="11 12" key="1">
    <citation type="submission" date="2019-06" db="EMBL/GenBank/DDBJ databases">
        <title>Whole genome shotgun sequence of Brevibacillus parabrevis NBRC 12334.</title>
        <authorList>
            <person name="Hosoyama A."/>
            <person name="Uohara A."/>
            <person name="Ohji S."/>
            <person name="Ichikawa N."/>
        </authorList>
    </citation>
    <scope>NUCLEOTIDE SEQUENCE [LARGE SCALE GENOMIC DNA]</scope>
    <source>
        <strain evidence="11 12">NBRC 12334</strain>
    </source>
</reference>
<evidence type="ECO:0000256" key="5">
    <source>
        <dbReference type="ARBA" id="ARBA00022679"/>
    </source>
</evidence>
<dbReference type="RefSeq" id="WP_122963935.1">
    <property type="nucleotide sequence ID" value="NZ_BJMH01000010.1"/>
</dbReference>
<dbReference type="Gene3D" id="3.40.50.10090">
    <property type="match status" value="2"/>
</dbReference>
<sequence>MNAGRVVFVGAGPGDPKLLTIRGMEALQNADVVVYDRLASPLLLSHVKREARLIYCGKERDSHTLPQEEINLLLIREAKQGNNVVRLKGGDPSMFGRVGEEAQMCVEHGVAYEIVPGITSGMAAPLYAGIPLTHRQFSSSVAFVTGHLCEQNADKQADWQALSRVETLVIYMGVKNLPHIQEQLLACGKAGNTPVALVRWGTVGEQQTLVGRLATIDQDVAKAGFAAPAIIIVGEVVQLREQLNWYESRPLFGQRVAVATGTGSGSQLLANRLEQLGAEVVPLPLAERPLLAAECLGVPKDMAAYSWVLLDDERQARAFLAELGRRRFDLRKLTCKLAVRGERTALFLADRGLYPERVFAESLASSALIEELVQKNGEQRVLHLRSKGVAALAHPAADVIHLTAGGVLEWEETHPIVSWIKKRPFDWFAADDGEVLPALADFAGAGWENVPLFCANQRTQQVAKKMGWRIVIDDSLESFAQGIHPHEQIASVTNPAPLLFWKNRLA</sequence>
<gene>
    <name evidence="11" type="primary">nasF</name>
    <name evidence="11" type="ORF">BPA01_24430</name>
</gene>
<feature type="domain" description="Tetrapyrrole methylase" evidence="9">
    <location>
        <begin position="5"/>
        <end position="216"/>
    </location>
</feature>
<dbReference type="AlphaFoldDB" id="A0A4Y3PHE6"/>
<dbReference type="GO" id="GO:0019354">
    <property type="term" value="P:siroheme biosynthetic process"/>
    <property type="evidence" value="ECO:0007669"/>
    <property type="project" value="InterPro"/>
</dbReference>
<dbReference type="PANTHER" id="PTHR45790">
    <property type="entry name" value="SIROHEME SYNTHASE-RELATED"/>
    <property type="match status" value="1"/>
</dbReference>
<dbReference type="PROSITE" id="PS00839">
    <property type="entry name" value="SUMT_1"/>
    <property type="match status" value="1"/>
</dbReference>
<evidence type="ECO:0000256" key="7">
    <source>
        <dbReference type="ARBA" id="ARBA00023244"/>
    </source>
</evidence>
<dbReference type="Gene3D" id="3.30.950.10">
    <property type="entry name" value="Methyltransferase, Cobalt-precorrin-4 Transmethylase, Domain 2"/>
    <property type="match status" value="1"/>
</dbReference>
<evidence type="ECO:0000256" key="8">
    <source>
        <dbReference type="ARBA" id="ARBA00079776"/>
    </source>
</evidence>
<evidence type="ECO:0000313" key="12">
    <source>
        <dbReference type="Proteomes" id="UP000316882"/>
    </source>
</evidence>
<dbReference type="Pfam" id="PF02602">
    <property type="entry name" value="HEM4"/>
    <property type="match status" value="1"/>
</dbReference>
<keyword evidence="12" id="KW-1185">Reference proteome</keyword>
<evidence type="ECO:0000256" key="3">
    <source>
        <dbReference type="ARBA" id="ARBA00018323"/>
    </source>
</evidence>
<dbReference type="NCBIfam" id="TIGR01469">
    <property type="entry name" value="cobA_cysG_Cterm"/>
    <property type="match status" value="1"/>
</dbReference>
<dbReference type="Gene3D" id="3.40.1010.10">
    <property type="entry name" value="Cobalt-precorrin-4 Transmethylase, Domain 1"/>
    <property type="match status" value="1"/>
</dbReference>
<keyword evidence="7" id="KW-0627">Porphyrin biosynthesis</keyword>
<dbReference type="NCBIfam" id="NF004790">
    <property type="entry name" value="PRK06136.1"/>
    <property type="match status" value="1"/>
</dbReference>
<dbReference type="InterPro" id="IPR035996">
    <property type="entry name" value="4pyrrol_Methylase_sf"/>
</dbReference>
<dbReference type="Pfam" id="PF00590">
    <property type="entry name" value="TP_methylase"/>
    <property type="match status" value="1"/>
</dbReference>
<name>A0A4Y3PHE6_BREPA</name>
<evidence type="ECO:0000259" key="9">
    <source>
        <dbReference type="Pfam" id="PF00590"/>
    </source>
</evidence>
<dbReference type="FunFam" id="3.30.950.10:FF:000001">
    <property type="entry name" value="Siroheme synthase"/>
    <property type="match status" value="1"/>
</dbReference>
<protein>
    <recommendedName>
        <fullName evidence="3">Uroporphyrinogen-III C-methyltransferase</fullName>
        <ecNumber evidence="2">2.1.1.107</ecNumber>
    </recommendedName>
    <alternativeName>
        <fullName evidence="8">Uroporphyrinogen III methylase</fullName>
    </alternativeName>
</protein>
<dbReference type="InterPro" id="IPR000878">
    <property type="entry name" value="4pyrrol_Mease"/>
</dbReference>
<dbReference type="InterPro" id="IPR050161">
    <property type="entry name" value="Siro_Cobalamin_biosynth"/>
</dbReference>
<dbReference type="InterPro" id="IPR036108">
    <property type="entry name" value="4pyrrol_syn_uPrphyn_synt_sf"/>
</dbReference>
<dbReference type="STRING" id="54914.AV540_10850"/>
<evidence type="ECO:0000259" key="10">
    <source>
        <dbReference type="Pfam" id="PF02602"/>
    </source>
</evidence>
<dbReference type="GO" id="GO:0032259">
    <property type="term" value="P:methylation"/>
    <property type="evidence" value="ECO:0007669"/>
    <property type="project" value="UniProtKB-KW"/>
</dbReference>
<dbReference type="FunFam" id="3.40.1010.10:FF:000001">
    <property type="entry name" value="Siroheme synthase"/>
    <property type="match status" value="1"/>
</dbReference>
<organism evidence="11 12">
    <name type="scientific">Brevibacillus parabrevis</name>
    <dbReference type="NCBI Taxonomy" id="54914"/>
    <lineage>
        <taxon>Bacteria</taxon>
        <taxon>Bacillati</taxon>
        <taxon>Bacillota</taxon>
        <taxon>Bacilli</taxon>
        <taxon>Bacillales</taxon>
        <taxon>Paenibacillaceae</taxon>
        <taxon>Brevibacillus</taxon>
    </lineage>
</organism>
<evidence type="ECO:0000256" key="4">
    <source>
        <dbReference type="ARBA" id="ARBA00022603"/>
    </source>
</evidence>
<dbReference type="SUPFAM" id="SSF69618">
    <property type="entry name" value="HemD-like"/>
    <property type="match status" value="1"/>
</dbReference>
<evidence type="ECO:0000256" key="2">
    <source>
        <dbReference type="ARBA" id="ARBA00012162"/>
    </source>
</evidence>
<dbReference type="Proteomes" id="UP000316882">
    <property type="component" value="Unassembled WGS sequence"/>
</dbReference>
<evidence type="ECO:0000313" key="11">
    <source>
        <dbReference type="EMBL" id="GEB32863.1"/>
    </source>
</evidence>
<dbReference type="EMBL" id="BJMH01000010">
    <property type="protein sequence ID" value="GEB32863.1"/>
    <property type="molecule type" value="Genomic_DNA"/>
</dbReference>
<proteinExistence type="inferred from homology"/>
<dbReference type="PANTHER" id="PTHR45790:SF3">
    <property type="entry name" value="S-ADENOSYL-L-METHIONINE-DEPENDENT UROPORPHYRINOGEN III METHYLTRANSFERASE, CHLOROPLASTIC"/>
    <property type="match status" value="1"/>
</dbReference>
<dbReference type="InterPro" id="IPR003043">
    <property type="entry name" value="Uropor_MeTrfase_CS"/>
</dbReference>
<evidence type="ECO:0000256" key="6">
    <source>
        <dbReference type="ARBA" id="ARBA00022691"/>
    </source>
</evidence>
<dbReference type="GO" id="GO:0004851">
    <property type="term" value="F:uroporphyrin-III C-methyltransferase activity"/>
    <property type="evidence" value="ECO:0007669"/>
    <property type="project" value="UniProtKB-EC"/>
</dbReference>
<dbReference type="InterPro" id="IPR003754">
    <property type="entry name" value="4pyrrol_synth_uPrphyn_synth"/>
</dbReference>
<keyword evidence="5 11" id="KW-0808">Transferase</keyword>
<dbReference type="InterPro" id="IPR014776">
    <property type="entry name" value="4pyrrole_Mease_sub2"/>
</dbReference>
<accession>A0A4Y3PHE6</accession>
<dbReference type="EC" id="2.1.1.107" evidence="2"/>
<comment type="similarity">
    <text evidence="1">Belongs to the precorrin methyltransferase family.</text>
</comment>
<evidence type="ECO:0000256" key="1">
    <source>
        <dbReference type="ARBA" id="ARBA00005879"/>
    </source>
</evidence>
<keyword evidence="4 11" id="KW-0489">Methyltransferase</keyword>